<reference evidence="1 2" key="1">
    <citation type="submission" date="2017-01" db="EMBL/GenBank/DDBJ databases">
        <authorList>
            <person name="Cao J.-M."/>
        </authorList>
    </citation>
    <scope>NUCLEOTIDE SEQUENCE [LARGE SCALE GENOMIC DNA]</scope>
    <source>
        <strain evidence="1 2">888-76</strain>
        <plasmid evidence="1 2">p888-76-1</plasmid>
    </source>
</reference>
<proteinExistence type="predicted"/>
<keyword evidence="2" id="KW-1185">Reference proteome</keyword>
<evidence type="ECO:0000313" key="1">
    <source>
        <dbReference type="EMBL" id="APZ07817.1"/>
    </source>
</evidence>
<name>A0A831EEX8_9ENTR</name>
<dbReference type="EMBL" id="CP019446">
    <property type="protein sequence ID" value="APZ07817.1"/>
    <property type="molecule type" value="Genomic_DNA"/>
</dbReference>
<keyword evidence="1" id="KW-0614">Plasmid</keyword>
<evidence type="ECO:0000313" key="2">
    <source>
        <dbReference type="Proteomes" id="UP000187148"/>
    </source>
</evidence>
<dbReference type="Proteomes" id="UP000187148">
    <property type="component" value="Plasmid p888-76-1"/>
</dbReference>
<protein>
    <submittedName>
        <fullName evidence="1">Uncharacterized protein</fullName>
    </submittedName>
</protein>
<geneLocation type="plasmid" evidence="1 2">
    <name>p888-76-1</name>
</geneLocation>
<gene>
    <name evidence="1" type="ORF">BWI95_22505</name>
</gene>
<sequence>MLKEFSVFTDTATLSVFDIDAVKHRVPDSPDWWTIEENEILEVNKGNIAFLGLGADGDYIVKVSESVEGEAGALNLHFPSGNVFIGAGEDTSGGDLEPDGSDVIEGETLSFAPGYYSMKYSRAGSVIELCFEPTRERYNSVEEPVRI</sequence>
<accession>A0A831EEX8</accession>
<dbReference type="InterPro" id="IPR045665">
    <property type="entry name" value="DUF6386"/>
</dbReference>
<dbReference type="Pfam" id="PF19923">
    <property type="entry name" value="DUF6386"/>
    <property type="match status" value="1"/>
</dbReference>
<dbReference type="RefSeq" id="WP_054804292.1">
    <property type="nucleotide sequence ID" value="NZ_CP019446.1"/>
</dbReference>
<dbReference type="KEGG" id="kco:BWI95_22505"/>
<organism evidence="1 2">
    <name type="scientific">Kosakonia cowanii JCM 10956 = DSM 18146</name>
    <dbReference type="NCBI Taxonomy" id="1300165"/>
    <lineage>
        <taxon>Bacteria</taxon>
        <taxon>Pseudomonadati</taxon>
        <taxon>Pseudomonadota</taxon>
        <taxon>Gammaproteobacteria</taxon>
        <taxon>Enterobacterales</taxon>
        <taxon>Enterobacteriaceae</taxon>
        <taxon>Kosakonia</taxon>
    </lineage>
</organism>
<dbReference type="AlphaFoldDB" id="A0A831EEX8"/>